<reference evidence="2 3" key="1">
    <citation type="submission" date="2022-01" db="EMBL/GenBank/DDBJ databases">
        <title>Octadecabacter sp. nov., isolated from a marine alga.</title>
        <authorList>
            <person name="Jin M.S."/>
            <person name="Kim H.M."/>
            <person name="Han D.M."/>
            <person name="Jung J.J."/>
            <person name="Jeon C.O."/>
        </authorList>
    </citation>
    <scope>NUCLEOTIDE SEQUENCE [LARGE SCALE GENOMIC DNA]</scope>
    <source>
        <strain evidence="2 3">G9-8</strain>
    </source>
</reference>
<evidence type="ECO:0000313" key="3">
    <source>
        <dbReference type="Proteomes" id="UP001200557"/>
    </source>
</evidence>
<name>A0ABS9CTZ8_9RHOB</name>
<feature type="signal peptide" evidence="1">
    <location>
        <begin position="1"/>
        <end position="17"/>
    </location>
</feature>
<evidence type="ECO:0000313" key="2">
    <source>
        <dbReference type="EMBL" id="MCF2869879.1"/>
    </source>
</evidence>
<dbReference type="RefSeq" id="WP_235224002.1">
    <property type="nucleotide sequence ID" value="NZ_JAKGAQ010000001.1"/>
</dbReference>
<feature type="chain" id="PRO_5046705790" evidence="1">
    <location>
        <begin position="18"/>
        <end position="123"/>
    </location>
</feature>
<dbReference type="EMBL" id="JAKGAQ010000001">
    <property type="protein sequence ID" value="MCF2869879.1"/>
    <property type="molecule type" value="Genomic_DNA"/>
</dbReference>
<keyword evidence="1" id="KW-0732">Signal</keyword>
<dbReference type="Proteomes" id="UP001200557">
    <property type="component" value="Unassembled WGS sequence"/>
</dbReference>
<organism evidence="2 3">
    <name type="scientific">Octadecabacter dasysiphoniae</name>
    <dbReference type="NCBI Taxonomy" id="2909341"/>
    <lineage>
        <taxon>Bacteria</taxon>
        <taxon>Pseudomonadati</taxon>
        <taxon>Pseudomonadota</taxon>
        <taxon>Alphaproteobacteria</taxon>
        <taxon>Rhodobacterales</taxon>
        <taxon>Roseobacteraceae</taxon>
        <taxon>Octadecabacter</taxon>
    </lineage>
</organism>
<sequence>MMRCVLPLVFMAASVQAQSVKLAADEIEILLSGNTAIGVWDDVPYRQYFGDDGVTIFAQDGTRSARGEWRVDMDADEYQSIWAGDGNWEGWFVMEYAGDWFWVSKTTPPSPFSMLDGEQLVAD</sequence>
<gene>
    <name evidence="2" type="ORF">L0664_02250</name>
</gene>
<keyword evidence="3" id="KW-1185">Reference proteome</keyword>
<comment type="caution">
    <text evidence="2">The sequence shown here is derived from an EMBL/GenBank/DDBJ whole genome shotgun (WGS) entry which is preliminary data.</text>
</comment>
<evidence type="ECO:0000256" key="1">
    <source>
        <dbReference type="SAM" id="SignalP"/>
    </source>
</evidence>
<accession>A0ABS9CTZ8</accession>
<proteinExistence type="predicted"/>
<protein>
    <submittedName>
        <fullName evidence="2">Uncharacterized protein</fullName>
    </submittedName>
</protein>